<dbReference type="PANTHER" id="PTHR45947:SF14">
    <property type="entry name" value="SLL1723 PROTEIN"/>
    <property type="match status" value="1"/>
</dbReference>
<name>A0LQ74_SYNFM</name>
<protein>
    <submittedName>
        <fullName evidence="2">Glycosyl transferase, group 1</fullName>
    </submittedName>
</protein>
<sequence length="370" mass="41858">MKIALYCPNKPLTHPNPSGDLIIARGLHNALNRFGHQCEEVLQFRSRWFWKSPEGWCRAAAALTRGFLNAYRLAPRVWLTYHSYYKSPDVVGPWVSRALGIPYVLFQPMYGTRRRKDPRTRGGFYLNRIALKQACHSFVNNLDDLEAMRRIVPGGNITYLPPGIFPKQFARDENLGFEMRRALHIGSDVPVIMTAARFRADVKYESLVYLLHALAKLRLRRPRFRLLVAGDGPMESRLKELARELLPGQALFVGKVPREKMFEYYSASDVFAFPGIGESLGMVFLEAQACRLPVVALDTGGVPQVVRSGETGRLVPRDDGEAMAAALDDLLGDREARLTMGRNGERFIQEERNLERNTLRLSAALEAIAR</sequence>
<reference evidence="2 3" key="1">
    <citation type="submission" date="2006-10" db="EMBL/GenBank/DDBJ databases">
        <title>Complete sequence of Syntrophobacter fumaroxidans MPOB.</title>
        <authorList>
            <consortium name="US DOE Joint Genome Institute"/>
            <person name="Copeland A."/>
            <person name="Lucas S."/>
            <person name="Lapidus A."/>
            <person name="Barry K."/>
            <person name="Detter J.C."/>
            <person name="Glavina del Rio T."/>
            <person name="Hammon N."/>
            <person name="Israni S."/>
            <person name="Pitluck S."/>
            <person name="Goltsman E.G."/>
            <person name="Martinez M."/>
            <person name="Schmutz J."/>
            <person name="Larimer F."/>
            <person name="Land M."/>
            <person name="Hauser L."/>
            <person name="Kyrpides N."/>
            <person name="Kim E."/>
            <person name="Boone D.R."/>
            <person name="Brockman F."/>
            <person name="Culley D."/>
            <person name="Ferry J."/>
            <person name="Gunsalus R."/>
            <person name="McInerney M.J."/>
            <person name="Morrison M."/>
            <person name="Plugge C."/>
            <person name="Rohlin L."/>
            <person name="Scholten J."/>
            <person name="Sieber J."/>
            <person name="Stams A.J.M."/>
            <person name="Worm P."/>
            <person name="Henstra A.M."/>
            <person name="Richardson P."/>
        </authorList>
    </citation>
    <scope>NUCLEOTIDE SEQUENCE [LARGE SCALE GENOMIC DNA]</scope>
    <source>
        <strain evidence="3">DSM 10017 / MPOB</strain>
    </source>
</reference>
<dbReference type="InterPro" id="IPR001296">
    <property type="entry name" value="Glyco_trans_1"/>
</dbReference>
<dbReference type="Pfam" id="PF00534">
    <property type="entry name" value="Glycos_transf_1"/>
    <property type="match status" value="1"/>
</dbReference>
<keyword evidence="2" id="KW-0808">Transferase</keyword>
<dbReference type="HOGENOM" id="CLU_009583_45_0_7"/>
<evidence type="ECO:0000259" key="1">
    <source>
        <dbReference type="Pfam" id="PF00534"/>
    </source>
</evidence>
<gene>
    <name evidence="2" type="ordered locus">Sfum_3907</name>
</gene>
<dbReference type="KEGG" id="sfu:Sfum_3907"/>
<evidence type="ECO:0000313" key="3">
    <source>
        <dbReference type="Proteomes" id="UP000001784"/>
    </source>
</evidence>
<dbReference type="GO" id="GO:0016757">
    <property type="term" value="F:glycosyltransferase activity"/>
    <property type="evidence" value="ECO:0007669"/>
    <property type="project" value="InterPro"/>
</dbReference>
<dbReference type="AlphaFoldDB" id="A0LQ74"/>
<evidence type="ECO:0000313" key="2">
    <source>
        <dbReference type="EMBL" id="ABK19576.1"/>
    </source>
</evidence>
<dbReference type="CAZy" id="GT4">
    <property type="family name" value="Glycosyltransferase Family 4"/>
</dbReference>
<dbReference type="InterPro" id="IPR050194">
    <property type="entry name" value="Glycosyltransferase_grp1"/>
</dbReference>
<dbReference type="OrthoDB" id="5443996at2"/>
<organism evidence="2 3">
    <name type="scientific">Syntrophobacter fumaroxidans (strain DSM 10017 / MPOB)</name>
    <dbReference type="NCBI Taxonomy" id="335543"/>
    <lineage>
        <taxon>Bacteria</taxon>
        <taxon>Pseudomonadati</taxon>
        <taxon>Thermodesulfobacteriota</taxon>
        <taxon>Syntrophobacteria</taxon>
        <taxon>Syntrophobacterales</taxon>
        <taxon>Syntrophobacteraceae</taxon>
        <taxon>Syntrophobacter</taxon>
    </lineage>
</organism>
<dbReference type="RefSeq" id="WP_011700692.1">
    <property type="nucleotide sequence ID" value="NC_008554.1"/>
</dbReference>
<keyword evidence="3" id="KW-1185">Reference proteome</keyword>
<accession>A0LQ74</accession>
<dbReference type="PANTHER" id="PTHR45947">
    <property type="entry name" value="SULFOQUINOVOSYL TRANSFERASE SQD2"/>
    <property type="match status" value="1"/>
</dbReference>
<dbReference type="Proteomes" id="UP000001784">
    <property type="component" value="Chromosome"/>
</dbReference>
<dbReference type="SUPFAM" id="SSF53756">
    <property type="entry name" value="UDP-Glycosyltransferase/glycogen phosphorylase"/>
    <property type="match status" value="1"/>
</dbReference>
<dbReference type="eggNOG" id="COG0438">
    <property type="taxonomic scope" value="Bacteria"/>
</dbReference>
<dbReference type="STRING" id="335543.Sfum_3907"/>
<dbReference type="Gene3D" id="3.40.50.2000">
    <property type="entry name" value="Glycogen Phosphorylase B"/>
    <property type="match status" value="2"/>
</dbReference>
<feature type="domain" description="Glycosyl transferase family 1" evidence="1">
    <location>
        <begin position="179"/>
        <end position="346"/>
    </location>
</feature>
<dbReference type="EMBL" id="CP000478">
    <property type="protein sequence ID" value="ABK19576.1"/>
    <property type="molecule type" value="Genomic_DNA"/>
</dbReference>
<dbReference type="InParanoid" id="A0LQ74"/>
<proteinExistence type="predicted"/>
<dbReference type="CDD" id="cd03801">
    <property type="entry name" value="GT4_PimA-like"/>
    <property type="match status" value="1"/>
</dbReference>